<feature type="compositionally biased region" description="Polar residues" evidence="5">
    <location>
        <begin position="268"/>
        <end position="277"/>
    </location>
</feature>
<gene>
    <name evidence="6" type="ORF">CDD81_1132</name>
</gene>
<feature type="compositionally biased region" description="Basic and acidic residues" evidence="5">
    <location>
        <begin position="318"/>
        <end position="328"/>
    </location>
</feature>
<dbReference type="Proteomes" id="UP000226192">
    <property type="component" value="Unassembled WGS sequence"/>
</dbReference>
<feature type="compositionally biased region" description="Acidic residues" evidence="5">
    <location>
        <begin position="293"/>
        <end position="316"/>
    </location>
</feature>
<reference evidence="6 7" key="1">
    <citation type="submission" date="2017-06" db="EMBL/GenBank/DDBJ databases">
        <title>Ant-infecting Ophiocordyceps genomes reveal a high diversity of potential behavioral manipulation genes and a possible major role for enterotoxins.</title>
        <authorList>
            <person name="De Bekker C."/>
            <person name="Evans H.C."/>
            <person name="Brachmann A."/>
            <person name="Hughes D.P."/>
        </authorList>
    </citation>
    <scope>NUCLEOTIDE SEQUENCE [LARGE SCALE GENOMIC DNA]</scope>
    <source>
        <strain evidence="6 7">Map64</strain>
    </source>
</reference>
<dbReference type="OrthoDB" id="514823at2759"/>
<sequence>MDERQRFLANHLLSEKLPITYRLLSRALAIHVNVAKRVLYDFYKQQNAVNASSIHATYLVYGTRRDAPLVQSRDDTINSSFPDSDSGYAPPATPTLSLVPEERLDYVLQEYQQLSSIHIYSLAPHPQKDVAALADLSDTLTEYNRDPLSINKYGAIINPDVRKRQKTARPPLTAPKAALNKEPVIPAPAPLDRVKQEAPGNTSRNQRPVATSVKSAAPAAKRGGIMQSFAKAANAAPPRPKPVAKTDHVEMAISDDGEADESYAPGRQETTAAQPSGKSRKEREEELRRMMEEDQAQEESQDDDSEDPDEEMEAAPEPEAKAEPEPAESKPAANAEPTEVVASCSNGRRRGRRRIMRKKRIQDDQGYLVTIQEPGWESFSEDDVQPMPKKTLPTPSTTTDSKTKKAPAKRGQGNIMSFFTKK</sequence>
<dbReference type="InterPro" id="IPR041913">
    <property type="entry name" value="POLD3_sf"/>
</dbReference>
<dbReference type="GO" id="GO:0006297">
    <property type="term" value="P:nucleotide-excision repair, DNA gap filling"/>
    <property type="evidence" value="ECO:0007669"/>
    <property type="project" value="TreeGrafter"/>
</dbReference>
<dbReference type="GO" id="GO:1904161">
    <property type="term" value="P:DNA synthesis involved in UV-damage excision repair"/>
    <property type="evidence" value="ECO:0007669"/>
    <property type="project" value="TreeGrafter"/>
</dbReference>
<feature type="compositionally biased region" description="Low complexity" evidence="5">
    <location>
        <begin position="388"/>
        <end position="400"/>
    </location>
</feature>
<evidence type="ECO:0000256" key="1">
    <source>
        <dbReference type="ARBA" id="ARBA00004123"/>
    </source>
</evidence>
<evidence type="ECO:0000256" key="4">
    <source>
        <dbReference type="ARBA" id="ARBA00023242"/>
    </source>
</evidence>
<dbReference type="Pfam" id="PF09507">
    <property type="entry name" value="CDC27"/>
    <property type="match status" value="1"/>
</dbReference>
<accession>A0A2C5XUA5</accession>
<comment type="caution">
    <text evidence="6">The sequence shown here is derived from an EMBL/GenBank/DDBJ whole genome shotgun (WGS) entry which is preliminary data.</text>
</comment>
<evidence type="ECO:0000256" key="3">
    <source>
        <dbReference type="ARBA" id="ARBA00022705"/>
    </source>
</evidence>
<dbReference type="InterPro" id="IPR019038">
    <property type="entry name" value="POLD3"/>
</dbReference>
<feature type="compositionally biased region" description="Basic and acidic residues" evidence="5">
    <location>
        <begin position="279"/>
        <end position="292"/>
    </location>
</feature>
<dbReference type="EMBL" id="NJET01000127">
    <property type="protein sequence ID" value="PHH60835.1"/>
    <property type="molecule type" value="Genomic_DNA"/>
</dbReference>
<dbReference type="GO" id="GO:0003887">
    <property type="term" value="F:DNA-directed DNA polymerase activity"/>
    <property type="evidence" value="ECO:0007669"/>
    <property type="project" value="TreeGrafter"/>
</dbReference>
<evidence type="ECO:0000313" key="6">
    <source>
        <dbReference type="EMBL" id="PHH60835.1"/>
    </source>
</evidence>
<keyword evidence="7" id="KW-1185">Reference proteome</keyword>
<feature type="region of interest" description="Disordered" evidence="5">
    <location>
        <begin position="251"/>
        <end position="422"/>
    </location>
</feature>
<dbReference type="GO" id="GO:0006271">
    <property type="term" value="P:DNA strand elongation involved in DNA replication"/>
    <property type="evidence" value="ECO:0007669"/>
    <property type="project" value="TreeGrafter"/>
</dbReference>
<dbReference type="Gene3D" id="3.90.1030.20">
    <property type="entry name" value="DNA polymerase delta, p66 (Cdc27) subunit, wHTH domain"/>
    <property type="match status" value="1"/>
</dbReference>
<dbReference type="AlphaFoldDB" id="A0A2C5XUA5"/>
<feature type="region of interest" description="Disordered" evidence="5">
    <location>
        <begin position="161"/>
        <end position="222"/>
    </location>
</feature>
<dbReference type="PANTHER" id="PTHR17598">
    <property type="entry name" value="DNA POLYMERASE DELTA SUBUNIT 3"/>
    <property type="match status" value="1"/>
</dbReference>
<protein>
    <recommendedName>
        <fullName evidence="2">DNA polymerase delta subunit 3</fullName>
    </recommendedName>
</protein>
<comment type="subcellular location">
    <subcellularLocation>
        <location evidence="1">Nucleus</location>
    </subcellularLocation>
</comment>
<feature type="compositionally biased region" description="Basic residues" evidence="5">
    <location>
        <begin position="347"/>
        <end position="360"/>
    </location>
</feature>
<name>A0A2C5XUA5_9HYPO</name>
<keyword evidence="4" id="KW-0539">Nucleus</keyword>
<feature type="compositionally biased region" description="Polar residues" evidence="5">
    <location>
        <begin position="199"/>
        <end position="214"/>
    </location>
</feature>
<dbReference type="GO" id="GO:0043625">
    <property type="term" value="C:delta DNA polymerase complex"/>
    <property type="evidence" value="ECO:0007669"/>
    <property type="project" value="InterPro"/>
</dbReference>
<dbReference type="PANTHER" id="PTHR17598:SF13">
    <property type="entry name" value="DNA POLYMERASE DELTA SUBUNIT 3"/>
    <property type="match status" value="1"/>
</dbReference>
<dbReference type="STRING" id="1399860.A0A2C5XUA5"/>
<evidence type="ECO:0000313" key="7">
    <source>
        <dbReference type="Proteomes" id="UP000226192"/>
    </source>
</evidence>
<evidence type="ECO:0000256" key="5">
    <source>
        <dbReference type="SAM" id="MobiDB-lite"/>
    </source>
</evidence>
<keyword evidence="3" id="KW-0235">DNA replication</keyword>
<evidence type="ECO:0000256" key="2">
    <source>
        <dbReference type="ARBA" id="ARBA00017589"/>
    </source>
</evidence>
<proteinExistence type="predicted"/>
<organism evidence="6 7">
    <name type="scientific">Ophiocordyceps australis</name>
    <dbReference type="NCBI Taxonomy" id="1399860"/>
    <lineage>
        <taxon>Eukaryota</taxon>
        <taxon>Fungi</taxon>
        <taxon>Dikarya</taxon>
        <taxon>Ascomycota</taxon>
        <taxon>Pezizomycotina</taxon>
        <taxon>Sordariomycetes</taxon>
        <taxon>Hypocreomycetidae</taxon>
        <taxon>Hypocreales</taxon>
        <taxon>Ophiocordycipitaceae</taxon>
        <taxon>Ophiocordyceps</taxon>
    </lineage>
</organism>